<comment type="similarity">
    <text evidence="2">Belongs to the diacylglycerol acyltransferase family.</text>
</comment>
<sequence length="134" mass="15209">MILRFQFLVPFSREFFLNLGACRVSPGSCQDFLNGSAGQGNTVVIVTGGEKRFCTIGKNWLSNRWIWGQSIVGYLSLRRPVTTIVARSIHVNQITDPTQTDIDQLHCPYVQTVEQLYETNKANYGFEHVKLEII</sequence>
<evidence type="ECO:0000256" key="9">
    <source>
        <dbReference type="ARBA" id="ARBA00023136"/>
    </source>
</evidence>
<dbReference type="EMBL" id="CAJNOR010001109">
    <property type="protein sequence ID" value="CAF1076739.1"/>
    <property type="molecule type" value="Genomic_DNA"/>
</dbReference>
<dbReference type="Proteomes" id="UP000663852">
    <property type="component" value="Unassembled WGS sequence"/>
</dbReference>
<keyword evidence="4" id="KW-0808">Transferase</keyword>
<dbReference type="PANTHER" id="PTHR12317">
    <property type="entry name" value="DIACYLGLYCEROL O-ACYLTRANSFERASE"/>
    <property type="match status" value="1"/>
</dbReference>
<keyword evidence="7" id="KW-1133">Transmembrane helix</keyword>
<keyword evidence="13" id="KW-1185">Reference proteome</keyword>
<comment type="subcellular location">
    <subcellularLocation>
        <location evidence="1">Endoplasmic reticulum membrane</location>
        <topology evidence="1">Multi-pass membrane protein</topology>
    </subcellularLocation>
</comment>
<evidence type="ECO:0000256" key="1">
    <source>
        <dbReference type="ARBA" id="ARBA00004477"/>
    </source>
</evidence>
<keyword evidence="3" id="KW-0444">Lipid biosynthesis</keyword>
<evidence type="ECO:0000256" key="5">
    <source>
        <dbReference type="ARBA" id="ARBA00022692"/>
    </source>
</evidence>
<evidence type="ECO:0000256" key="6">
    <source>
        <dbReference type="ARBA" id="ARBA00022824"/>
    </source>
</evidence>
<dbReference type="Pfam" id="PF03982">
    <property type="entry name" value="DAGAT"/>
    <property type="match status" value="2"/>
</dbReference>
<evidence type="ECO:0000313" key="11">
    <source>
        <dbReference type="EMBL" id="CAF1076739.1"/>
    </source>
</evidence>
<dbReference type="Proteomes" id="UP000663828">
    <property type="component" value="Unassembled WGS sequence"/>
</dbReference>
<evidence type="ECO:0000256" key="2">
    <source>
        <dbReference type="ARBA" id="ARBA00005420"/>
    </source>
</evidence>
<dbReference type="InterPro" id="IPR007130">
    <property type="entry name" value="DAGAT"/>
</dbReference>
<comment type="caution">
    <text evidence="11">The sequence shown here is derived from an EMBL/GenBank/DDBJ whole genome shotgun (WGS) entry which is preliminary data.</text>
</comment>
<evidence type="ECO:0000256" key="3">
    <source>
        <dbReference type="ARBA" id="ARBA00022516"/>
    </source>
</evidence>
<evidence type="ECO:0000313" key="13">
    <source>
        <dbReference type="Proteomes" id="UP000663828"/>
    </source>
</evidence>
<keyword evidence="9" id="KW-0472">Membrane</keyword>
<keyword evidence="8" id="KW-0443">Lipid metabolism</keyword>
<keyword evidence="5" id="KW-0812">Transmembrane</keyword>
<evidence type="ECO:0000256" key="8">
    <source>
        <dbReference type="ARBA" id="ARBA00023098"/>
    </source>
</evidence>
<protein>
    <submittedName>
        <fullName evidence="11">Uncharacterized protein</fullName>
    </submittedName>
</protein>
<reference evidence="11" key="1">
    <citation type="submission" date="2021-02" db="EMBL/GenBank/DDBJ databases">
        <authorList>
            <person name="Nowell W R."/>
        </authorList>
    </citation>
    <scope>NUCLEOTIDE SEQUENCE</scope>
</reference>
<dbReference type="EMBL" id="CAJNOJ010000295">
    <property type="protein sequence ID" value="CAF1377823.1"/>
    <property type="molecule type" value="Genomic_DNA"/>
</dbReference>
<gene>
    <name evidence="12" type="ORF">EDS130_LOCUS34749</name>
    <name evidence="11" type="ORF">XAT740_LOCUS17106</name>
</gene>
<dbReference type="GO" id="GO:0005789">
    <property type="term" value="C:endoplasmic reticulum membrane"/>
    <property type="evidence" value="ECO:0007669"/>
    <property type="project" value="UniProtKB-SubCell"/>
</dbReference>
<evidence type="ECO:0000256" key="7">
    <source>
        <dbReference type="ARBA" id="ARBA00022989"/>
    </source>
</evidence>
<keyword evidence="10" id="KW-0012">Acyltransferase</keyword>
<keyword evidence="6" id="KW-0256">Endoplasmic reticulum</keyword>
<accession>A0A814MA05</accession>
<dbReference type="AlphaFoldDB" id="A0A814MA05"/>
<evidence type="ECO:0000256" key="4">
    <source>
        <dbReference type="ARBA" id="ARBA00022679"/>
    </source>
</evidence>
<dbReference type="GO" id="GO:0008374">
    <property type="term" value="F:O-acyltransferase activity"/>
    <property type="evidence" value="ECO:0007669"/>
    <property type="project" value="InterPro"/>
</dbReference>
<name>A0A814MA05_ADIRI</name>
<dbReference type="GO" id="GO:0006629">
    <property type="term" value="P:lipid metabolic process"/>
    <property type="evidence" value="ECO:0007669"/>
    <property type="project" value="UniProtKB-KW"/>
</dbReference>
<evidence type="ECO:0000256" key="10">
    <source>
        <dbReference type="ARBA" id="ARBA00023315"/>
    </source>
</evidence>
<evidence type="ECO:0000313" key="12">
    <source>
        <dbReference type="EMBL" id="CAF1377823.1"/>
    </source>
</evidence>
<proteinExistence type="inferred from homology"/>
<organism evidence="11 13">
    <name type="scientific">Adineta ricciae</name>
    <name type="common">Rotifer</name>
    <dbReference type="NCBI Taxonomy" id="249248"/>
    <lineage>
        <taxon>Eukaryota</taxon>
        <taxon>Metazoa</taxon>
        <taxon>Spiralia</taxon>
        <taxon>Gnathifera</taxon>
        <taxon>Rotifera</taxon>
        <taxon>Eurotatoria</taxon>
        <taxon>Bdelloidea</taxon>
        <taxon>Adinetida</taxon>
        <taxon>Adinetidae</taxon>
        <taxon>Adineta</taxon>
    </lineage>
</organism>
<dbReference type="OrthoDB" id="264532at2759"/>